<name>A0A2S5T9Y5_9GAMM</name>
<dbReference type="EMBL" id="PSNW01000022">
    <property type="protein sequence ID" value="PPE71810.1"/>
    <property type="molecule type" value="Genomic_DNA"/>
</dbReference>
<reference evidence="2 3" key="1">
    <citation type="submission" date="2018-02" db="EMBL/GenBank/DDBJ databases">
        <title>Genome sequencing of Solimonas sp. HR-BB.</title>
        <authorList>
            <person name="Lee Y."/>
            <person name="Jeon C.O."/>
        </authorList>
    </citation>
    <scope>NUCLEOTIDE SEQUENCE [LARGE SCALE GENOMIC DNA]</scope>
    <source>
        <strain evidence="2 3">HR-BB</strain>
    </source>
</reference>
<organism evidence="2 3">
    <name type="scientific">Solimonas fluminis</name>
    <dbReference type="NCBI Taxonomy" id="2086571"/>
    <lineage>
        <taxon>Bacteria</taxon>
        <taxon>Pseudomonadati</taxon>
        <taxon>Pseudomonadota</taxon>
        <taxon>Gammaproteobacteria</taxon>
        <taxon>Nevskiales</taxon>
        <taxon>Nevskiaceae</taxon>
        <taxon>Solimonas</taxon>
    </lineage>
</organism>
<evidence type="ECO:0000313" key="2">
    <source>
        <dbReference type="EMBL" id="PPE71810.1"/>
    </source>
</evidence>
<feature type="non-terminal residue" evidence="2">
    <location>
        <position position="1"/>
    </location>
</feature>
<keyword evidence="3" id="KW-1185">Reference proteome</keyword>
<evidence type="ECO:0000313" key="3">
    <source>
        <dbReference type="Proteomes" id="UP000238220"/>
    </source>
</evidence>
<gene>
    <name evidence="2" type="ORF">C3942_21600</name>
</gene>
<dbReference type="Proteomes" id="UP000238220">
    <property type="component" value="Unassembled WGS sequence"/>
</dbReference>
<protein>
    <submittedName>
        <fullName evidence="2">Amidohydrolase</fullName>
    </submittedName>
</protein>
<dbReference type="InterPro" id="IPR032466">
    <property type="entry name" value="Metal_Hydrolase"/>
</dbReference>
<sequence>HSDSLWPEVPEYLYKSIRHLTDAQIDKVTHGNAMRFFNFDPFKHHRREDLTVGALRAKAKADGVDTTPVSSGGAKPLAEGEQARPITSGDLMKMFSHHSKAA</sequence>
<dbReference type="SUPFAM" id="SSF51556">
    <property type="entry name" value="Metallo-dependent hydrolases"/>
    <property type="match status" value="1"/>
</dbReference>
<feature type="region of interest" description="Disordered" evidence="1">
    <location>
        <begin position="61"/>
        <end position="102"/>
    </location>
</feature>
<dbReference type="AlphaFoldDB" id="A0A2S5T9Y5"/>
<comment type="caution">
    <text evidence="2">The sequence shown here is derived from an EMBL/GenBank/DDBJ whole genome shotgun (WGS) entry which is preliminary data.</text>
</comment>
<evidence type="ECO:0000256" key="1">
    <source>
        <dbReference type="SAM" id="MobiDB-lite"/>
    </source>
</evidence>
<dbReference type="GO" id="GO:0016787">
    <property type="term" value="F:hydrolase activity"/>
    <property type="evidence" value="ECO:0007669"/>
    <property type="project" value="UniProtKB-KW"/>
</dbReference>
<accession>A0A2S5T9Y5</accession>
<proteinExistence type="predicted"/>
<keyword evidence="2" id="KW-0378">Hydrolase</keyword>